<dbReference type="EMBL" id="WTPW01002379">
    <property type="protein sequence ID" value="KAF0384487.1"/>
    <property type="molecule type" value="Genomic_DNA"/>
</dbReference>
<name>A0A8H3X0V3_GIGMA</name>
<sequence>MYRPKGALLCNKSNHSYKAQEEINEWFLSIQFLYSNINNLTISNSFLDLGSEFDAINNTTIEALKWENDKQFDFAIKSDNSKHITKSLGWIIDVLVSIKDKIRKTVTVSGNFAYIDNNELEPMLCLDMT</sequence>
<evidence type="ECO:0000313" key="1">
    <source>
        <dbReference type="EMBL" id="KAF0384487.1"/>
    </source>
</evidence>
<keyword evidence="2" id="KW-1185">Reference proteome</keyword>
<dbReference type="OrthoDB" id="2380315at2759"/>
<accession>A0A8H3X0V3</accession>
<dbReference type="AlphaFoldDB" id="A0A8H3X0V3"/>
<proteinExistence type="predicted"/>
<protein>
    <submittedName>
        <fullName evidence="1">Uncharacterized protein</fullName>
    </submittedName>
</protein>
<gene>
    <name evidence="1" type="ORF">F8M41_011608</name>
</gene>
<dbReference type="Proteomes" id="UP000439903">
    <property type="component" value="Unassembled WGS sequence"/>
</dbReference>
<comment type="caution">
    <text evidence="1">The sequence shown here is derived from an EMBL/GenBank/DDBJ whole genome shotgun (WGS) entry which is preliminary data.</text>
</comment>
<evidence type="ECO:0000313" key="2">
    <source>
        <dbReference type="Proteomes" id="UP000439903"/>
    </source>
</evidence>
<organism evidence="1 2">
    <name type="scientific">Gigaspora margarita</name>
    <dbReference type="NCBI Taxonomy" id="4874"/>
    <lineage>
        <taxon>Eukaryota</taxon>
        <taxon>Fungi</taxon>
        <taxon>Fungi incertae sedis</taxon>
        <taxon>Mucoromycota</taxon>
        <taxon>Glomeromycotina</taxon>
        <taxon>Glomeromycetes</taxon>
        <taxon>Diversisporales</taxon>
        <taxon>Gigasporaceae</taxon>
        <taxon>Gigaspora</taxon>
    </lineage>
</organism>
<reference evidence="1 2" key="1">
    <citation type="journal article" date="2019" name="Environ. Microbiol.">
        <title>At the nexus of three kingdoms: the genome of the mycorrhizal fungus Gigaspora margarita provides insights into plant, endobacterial and fungal interactions.</title>
        <authorList>
            <person name="Venice F."/>
            <person name="Ghignone S."/>
            <person name="Salvioli di Fossalunga A."/>
            <person name="Amselem J."/>
            <person name="Novero M."/>
            <person name="Xianan X."/>
            <person name="Sedzielewska Toro K."/>
            <person name="Morin E."/>
            <person name="Lipzen A."/>
            <person name="Grigoriev I.V."/>
            <person name="Henrissat B."/>
            <person name="Martin F.M."/>
            <person name="Bonfante P."/>
        </authorList>
    </citation>
    <scope>NUCLEOTIDE SEQUENCE [LARGE SCALE GENOMIC DNA]</scope>
    <source>
        <strain evidence="1 2">BEG34</strain>
    </source>
</reference>